<proteinExistence type="predicted"/>
<evidence type="ECO:0000313" key="1">
    <source>
        <dbReference type="EMBL" id="KAI0093330.1"/>
    </source>
</evidence>
<sequence>MPFDGFMRRGLHPISSALTSNRILWYSLFSTLATTAAIANACRNYSNFYSVAVYLSRSGRSLLVLANFGFIVALTSGRILQRIFFGPLQAREVERLYDQTWMFVTESLLAFTIFRDDFDIPFVIMFGFLLFIKCFHWLMADRVESMDQVPYPGPPLLFHIRLNALFFILWLIDIIMLLFAIESTLTSGVGGAVLFANEYAILTAHALNSIAKYVLSSYELRRARSRGGENAPAWENKSMYVFYIELVTDFLKLSTYLTFFAVVLSFYGLPLNIIRDVYLTARSFITRLRALVRYHNATRDMDRRYPNATEEELAAMSDRTCIICRDELVAVPDNQNNPPQDGQAPNNTPNTNQPQDGPNVTPKKLPCGHIFHFQCLRSWLERQQSCPTSRRTVLETGRPAGNAAQAGQRGARQPGQQQQNNVAAQGPPAPGQQQPPQNNGMGWIGRLLGVALLPPRIPNQLANAPVPPPFVPVGPQGQQQLPGNPGWAVQGQQQLPPGYAYVPYYPMHPNMQPPQLQPPPRGFYGPGGAFYAWNPEGQGLAQGQQAPTPQAQDQQPLQTDHTPAQPSDPSPSAAGPQASTSTATNVTRASTAESTSSPTAEQIPSTPAGENSTPTPREAAAQAALRRFYPSQAAPTTTSSAQSRTADATSMAALTGNLEHRSDSTPRTTAARSPLPQQAPLPSVASTSNSVSQPTPTASTNAGPTGATQTFTFAPPRLIPLAQGARAPVLNGYQPRGPPVRHNAITPAERAQMRINAQQATQTRLDQLQELPAVITEEQLGRLDTLTREAIDERLKVLEAVSGTLWRCVGELTRLRSALPVDFPAARAPAPPSPNEPHPDAGVSNHTELATDKGKVGDTSIIPVEGASSSVELDDGSGSTRQRQQSFGLD</sequence>
<dbReference type="EMBL" id="MU274902">
    <property type="protein sequence ID" value="KAI0093330.1"/>
    <property type="molecule type" value="Genomic_DNA"/>
</dbReference>
<accession>A0ACB8UGC1</accession>
<organism evidence="1 2">
    <name type="scientific">Irpex rosettiformis</name>
    <dbReference type="NCBI Taxonomy" id="378272"/>
    <lineage>
        <taxon>Eukaryota</taxon>
        <taxon>Fungi</taxon>
        <taxon>Dikarya</taxon>
        <taxon>Basidiomycota</taxon>
        <taxon>Agaricomycotina</taxon>
        <taxon>Agaricomycetes</taxon>
        <taxon>Polyporales</taxon>
        <taxon>Irpicaceae</taxon>
        <taxon>Irpex</taxon>
    </lineage>
</organism>
<keyword evidence="2" id="KW-1185">Reference proteome</keyword>
<comment type="caution">
    <text evidence="1">The sequence shown here is derived from an EMBL/GenBank/DDBJ whole genome shotgun (WGS) entry which is preliminary data.</text>
</comment>
<name>A0ACB8UGC1_9APHY</name>
<dbReference type="Proteomes" id="UP001055072">
    <property type="component" value="Unassembled WGS sequence"/>
</dbReference>
<reference evidence="1" key="1">
    <citation type="journal article" date="2021" name="Environ. Microbiol.">
        <title>Gene family expansions and transcriptome signatures uncover fungal adaptations to wood decay.</title>
        <authorList>
            <person name="Hage H."/>
            <person name="Miyauchi S."/>
            <person name="Viragh M."/>
            <person name="Drula E."/>
            <person name="Min B."/>
            <person name="Chaduli D."/>
            <person name="Navarro D."/>
            <person name="Favel A."/>
            <person name="Norest M."/>
            <person name="Lesage-Meessen L."/>
            <person name="Balint B."/>
            <person name="Merenyi Z."/>
            <person name="de Eugenio L."/>
            <person name="Morin E."/>
            <person name="Martinez A.T."/>
            <person name="Baldrian P."/>
            <person name="Stursova M."/>
            <person name="Martinez M.J."/>
            <person name="Novotny C."/>
            <person name="Magnuson J.K."/>
            <person name="Spatafora J.W."/>
            <person name="Maurice S."/>
            <person name="Pangilinan J."/>
            <person name="Andreopoulos W."/>
            <person name="LaButti K."/>
            <person name="Hundley H."/>
            <person name="Na H."/>
            <person name="Kuo A."/>
            <person name="Barry K."/>
            <person name="Lipzen A."/>
            <person name="Henrissat B."/>
            <person name="Riley R."/>
            <person name="Ahrendt S."/>
            <person name="Nagy L.G."/>
            <person name="Grigoriev I.V."/>
            <person name="Martin F."/>
            <person name="Rosso M.N."/>
        </authorList>
    </citation>
    <scope>NUCLEOTIDE SEQUENCE</scope>
    <source>
        <strain evidence="1">CBS 384.51</strain>
    </source>
</reference>
<gene>
    <name evidence="1" type="ORF">BDY19DRAFT_923299</name>
</gene>
<evidence type="ECO:0000313" key="2">
    <source>
        <dbReference type="Proteomes" id="UP001055072"/>
    </source>
</evidence>
<protein>
    <submittedName>
        <fullName evidence="1">Uncharacterized protein</fullName>
    </submittedName>
</protein>